<evidence type="ECO:0000256" key="5">
    <source>
        <dbReference type="ARBA" id="ARBA00022797"/>
    </source>
</evidence>
<dbReference type="GO" id="GO:0051213">
    <property type="term" value="F:dioxygenase activity"/>
    <property type="evidence" value="ECO:0007669"/>
    <property type="project" value="UniProtKB-KW"/>
</dbReference>
<evidence type="ECO:0000259" key="8">
    <source>
        <dbReference type="PROSITE" id="PS51819"/>
    </source>
</evidence>
<keyword evidence="10" id="KW-1185">Reference proteome</keyword>
<dbReference type="InterPro" id="IPR029068">
    <property type="entry name" value="Glyas_Bleomycin-R_OHBP_Dase"/>
</dbReference>
<evidence type="ECO:0000256" key="1">
    <source>
        <dbReference type="ARBA" id="ARBA00008784"/>
    </source>
</evidence>
<dbReference type="SUPFAM" id="SSF54593">
    <property type="entry name" value="Glyoxalase/Bleomycin resistance protein/Dihydroxybiphenyl dioxygenase"/>
    <property type="match status" value="1"/>
</dbReference>
<dbReference type="AlphaFoldDB" id="A0A7J5UTI5"/>
<comment type="caution">
    <text evidence="9">The sequence shown here is derived from an EMBL/GenBank/DDBJ whole genome shotgun (WGS) entry which is preliminary data.</text>
</comment>
<evidence type="ECO:0000256" key="6">
    <source>
        <dbReference type="ARBA" id="ARBA00022964"/>
    </source>
</evidence>
<keyword evidence="3" id="KW-0479">Metal-binding</keyword>
<dbReference type="PROSITE" id="PS51819">
    <property type="entry name" value="VOC"/>
    <property type="match status" value="2"/>
</dbReference>
<feature type="domain" description="VOC" evidence="8">
    <location>
        <begin position="13"/>
        <end position="127"/>
    </location>
</feature>
<keyword evidence="7" id="KW-0560">Oxidoreductase</keyword>
<dbReference type="Pfam" id="PF00903">
    <property type="entry name" value="Glyoxalase"/>
    <property type="match status" value="1"/>
</dbReference>
<dbReference type="GO" id="GO:0046872">
    <property type="term" value="F:metal ion binding"/>
    <property type="evidence" value="ECO:0007669"/>
    <property type="project" value="UniProtKB-KW"/>
</dbReference>
<dbReference type="Pfam" id="PF22247">
    <property type="entry name" value="Diox-like_N"/>
    <property type="match status" value="1"/>
</dbReference>
<protein>
    <submittedName>
        <fullName evidence="9">2,3-dihydroxybiphenyl 1,2-dioxygenase</fullName>
    </submittedName>
</protein>
<evidence type="ECO:0000256" key="3">
    <source>
        <dbReference type="ARBA" id="ARBA00022723"/>
    </source>
</evidence>
<accession>A0A7J5UTI5</accession>
<dbReference type="InterPro" id="IPR037523">
    <property type="entry name" value="VOC_core"/>
</dbReference>
<dbReference type="Proteomes" id="UP000451860">
    <property type="component" value="Unassembled WGS sequence"/>
</dbReference>
<sequence>MTTQFHYAPEISKLGAAHLVTPDLEKSLWFFRDVIGLEVVAQFENKVYLRAAMEREHHSLVLEAGDRARLDHVSWRVRRPEDMEGFYNLLTENGNDVTVQEPDDEDGYGESLRLAMPTGHKLRLYWDVQKPAVAEADRSVLLNQSYKSWNRGIGVRRIDHVNLWTTQDPEPNHQWLTENLGFKLREYIQTPHGRIGGWMSVTPLVHDIAVMKAGPNETTSARMHHLAFWVDNAADVLRAADIVAEAGIKPDQGPGKHGVSQAFFLYVRDPGSGHRVEIFSNGYLIFDPDWEPVEWGVDRIATALTMWGPTDYVPHTDDNIMNTTTEA</sequence>
<keyword evidence="5" id="KW-0058">Aromatic hydrocarbons catabolism</keyword>
<gene>
    <name evidence="9" type="ORF">GB883_02805</name>
</gene>
<comment type="subunit">
    <text evidence="2">Homotetramer.</text>
</comment>
<dbReference type="OrthoDB" id="317332at2"/>
<reference evidence="9 10" key="1">
    <citation type="submission" date="2019-10" db="EMBL/GenBank/DDBJ databases">
        <title>Georgenia wutianyii sp. nov. and Georgenia yuyongxinii sp. nov. isolated from plateau pika (Ochotona curzoniae) in the Qinghai-Tibet plateau of China.</title>
        <authorList>
            <person name="Tian Z."/>
        </authorList>
    </citation>
    <scope>NUCLEOTIDE SEQUENCE [LARGE SCALE GENOMIC DNA]</scope>
    <source>
        <strain evidence="9 10">DSM 21501</strain>
    </source>
</reference>
<comment type="similarity">
    <text evidence="1">Belongs to the extradiol ring-cleavage dioxygenase family.</text>
</comment>
<feature type="domain" description="VOC" evidence="8">
    <location>
        <begin position="157"/>
        <end position="281"/>
    </location>
</feature>
<name>A0A7J5UTI5_9MICO</name>
<organism evidence="9 10">
    <name type="scientific">Georgenia thermotolerans</name>
    <dbReference type="NCBI Taxonomy" id="527326"/>
    <lineage>
        <taxon>Bacteria</taxon>
        <taxon>Bacillati</taxon>
        <taxon>Actinomycetota</taxon>
        <taxon>Actinomycetes</taxon>
        <taxon>Micrococcales</taxon>
        <taxon>Bogoriellaceae</taxon>
        <taxon>Georgenia</taxon>
    </lineage>
</organism>
<evidence type="ECO:0000256" key="4">
    <source>
        <dbReference type="ARBA" id="ARBA00022737"/>
    </source>
</evidence>
<dbReference type="InterPro" id="IPR050383">
    <property type="entry name" value="GlyoxalaseI/FosfomycinResist"/>
</dbReference>
<evidence type="ECO:0000256" key="7">
    <source>
        <dbReference type="ARBA" id="ARBA00023002"/>
    </source>
</evidence>
<dbReference type="EMBL" id="WHJE01000007">
    <property type="protein sequence ID" value="KAE8765596.1"/>
    <property type="molecule type" value="Genomic_DNA"/>
</dbReference>
<dbReference type="RefSeq" id="WP_152203116.1">
    <property type="nucleotide sequence ID" value="NZ_VUKF01000022.1"/>
</dbReference>
<keyword evidence="4" id="KW-0677">Repeat</keyword>
<evidence type="ECO:0000313" key="10">
    <source>
        <dbReference type="Proteomes" id="UP000451860"/>
    </source>
</evidence>
<dbReference type="PANTHER" id="PTHR21366">
    <property type="entry name" value="GLYOXALASE FAMILY PROTEIN"/>
    <property type="match status" value="1"/>
</dbReference>
<keyword evidence="6 9" id="KW-0223">Dioxygenase</keyword>
<dbReference type="Gene3D" id="3.10.180.10">
    <property type="entry name" value="2,3-Dihydroxybiphenyl 1,2-Dioxygenase, domain 1"/>
    <property type="match status" value="2"/>
</dbReference>
<evidence type="ECO:0000313" key="9">
    <source>
        <dbReference type="EMBL" id="KAE8765596.1"/>
    </source>
</evidence>
<dbReference type="InterPro" id="IPR004360">
    <property type="entry name" value="Glyas_Fos-R_dOase_dom"/>
</dbReference>
<evidence type="ECO:0000256" key="2">
    <source>
        <dbReference type="ARBA" id="ARBA00011881"/>
    </source>
</evidence>
<dbReference type="InterPro" id="IPR054560">
    <property type="entry name" value="XylE-like_N"/>
</dbReference>
<proteinExistence type="inferred from homology"/>